<name>A0ABD3DND5_9LAMI</name>
<dbReference type="Pfam" id="PF20168">
    <property type="entry name" value="PDS5"/>
    <property type="match status" value="3"/>
</dbReference>
<dbReference type="PANTHER" id="PTHR12663:SF50">
    <property type="entry name" value="SISTER CHROMATID COHESION PROTEIN PDS5 HOMOLOG B"/>
    <property type="match status" value="1"/>
</dbReference>
<dbReference type="PANTHER" id="PTHR12663">
    <property type="entry name" value="ANDROGEN INDUCED INHIBITOR OF PROLIFERATION AS3 / PDS5-RELATED"/>
    <property type="match status" value="1"/>
</dbReference>
<feature type="region of interest" description="Disordered" evidence="8">
    <location>
        <begin position="168"/>
        <end position="209"/>
    </location>
</feature>
<evidence type="ECO:0000256" key="5">
    <source>
        <dbReference type="ARBA" id="ARBA00023204"/>
    </source>
</evidence>
<feature type="compositionally biased region" description="Basic residues" evidence="8">
    <location>
        <begin position="196"/>
        <end position="209"/>
    </location>
</feature>
<dbReference type="InterPro" id="IPR029033">
    <property type="entry name" value="His_PPase_superfam"/>
</dbReference>
<keyword evidence="10" id="KW-1185">Reference proteome</keyword>
<dbReference type="GO" id="GO:0005634">
    <property type="term" value="C:nucleus"/>
    <property type="evidence" value="ECO:0007669"/>
    <property type="project" value="UniProtKB-SubCell"/>
</dbReference>
<dbReference type="Gene3D" id="3.40.50.1240">
    <property type="entry name" value="Phosphoglycerate mutase-like"/>
    <property type="match status" value="1"/>
</dbReference>
<dbReference type="InterPro" id="IPR039776">
    <property type="entry name" value="Pds5"/>
</dbReference>
<keyword evidence="6" id="KW-0539">Nucleus</keyword>
<dbReference type="SUPFAM" id="SSF53254">
    <property type="entry name" value="Phosphoglycerate mutase-like"/>
    <property type="match status" value="1"/>
</dbReference>
<proteinExistence type="predicted"/>
<dbReference type="InterPro" id="IPR016024">
    <property type="entry name" value="ARM-type_fold"/>
</dbReference>
<keyword evidence="4" id="KW-0498">Mitosis</keyword>
<dbReference type="GO" id="GO:0006281">
    <property type="term" value="P:DNA repair"/>
    <property type="evidence" value="ECO:0007669"/>
    <property type="project" value="UniProtKB-KW"/>
</dbReference>
<dbReference type="SUPFAM" id="SSF48371">
    <property type="entry name" value="ARM repeat"/>
    <property type="match status" value="1"/>
</dbReference>
<evidence type="ECO:0000256" key="8">
    <source>
        <dbReference type="SAM" id="MobiDB-lite"/>
    </source>
</evidence>
<dbReference type="Pfam" id="PF00300">
    <property type="entry name" value="His_Phos_1"/>
    <property type="match status" value="1"/>
</dbReference>
<evidence type="ECO:0000256" key="3">
    <source>
        <dbReference type="ARBA" id="ARBA00022763"/>
    </source>
</evidence>
<gene>
    <name evidence="9" type="ORF">CASFOL_014016</name>
</gene>
<dbReference type="Proteomes" id="UP001632038">
    <property type="component" value="Unassembled WGS sequence"/>
</dbReference>
<dbReference type="AlphaFoldDB" id="A0ABD3DND5"/>
<evidence type="ECO:0000313" key="9">
    <source>
        <dbReference type="EMBL" id="KAL3643201.1"/>
    </source>
</evidence>
<evidence type="ECO:0008006" key="11">
    <source>
        <dbReference type="Google" id="ProtNLM"/>
    </source>
</evidence>
<comment type="subcellular location">
    <subcellularLocation>
        <location evidence="1">Nucleus</location>
    </subcellularLocation>
</comment>
<comment type="caution">
    <text evidence="9">The sequence shown here is derived from an EMBL/GenBank/DDBJ whole genome shotgun (WGS) entry which is preliminary data.</text>
</comment>
<dbReference type="InterPro" id="IPR013078">
    <property type="entry name" value="His_Pase_superF_clade-1"/>
</dbReference>
<evidence type="ECO:0000256" key="2">
    <source>
        <dbReference type="ARBA" id="ARBA00022618"/>
    </source>
</evidence>
<keyword evidence="5" id="KW-0234">DNA repair</keyword>
<keyword evidence="7" id="KW-0131">Cell cycle</keyword>
<dbReference type="GO" id="GO:0035825">
    <property type="term" value="P:homologous recombination"/>
    <property type="evidence" value="ECO:0007669"/>
    <property type="project" value="UniProtKB-ARBA"/>
</dbReference>
<dbReference type="GO" id="GO:0051301">
    <property type="term" value="P:cell division"/>
    <property type="evidence" value="ECO:0007669"/>
    <property type="project" value="UniProtKB-KW"/>
</dbReference>
<protein>
    <recommendedName>
        <fullName evidence="11">ARM repeat superfamily protein</fullName>
    </recommendedName>
</protein>
<evidence type="ECO:0000256" key="4">
    <source>
        <dbReference type="ARBA" id="ARBA00022776"/>
    </source>
</evidence>
<feature type="compositionally biased region" description="Pro residues" evidence="8">
    <location>
        <begin position="175"/>
        <end position="191"/>
    </location>
</feature>
<accession>A0ABD3DND5</accession>
<organism evidence="9 10">
    <name type="scientific">Castilleja foliolosa</name>
    <dbReference type="NCBI Taxonomy" id="1961234"/>
    <lineage>
        <taxon>Eukaryota</taxon>
        <taxon>Viridiplantae</taxon>
        <taxon>Streptophyta</taxon>
        <taxon>Embryophyta</taxon>
        <taxon>Tracheophyta</taxon>
        <taxon>Spermatophyta</taxon>
        <taxon>Magnoliopsida</taxon>
        <taxon>eudicotyledons</taxon>
        <taxon>Gunneridae</taxon>
        <taxon>Pentapetalae</taxon>
        <taxon>asterids</taxon>
        <taxon>lamiids</taxon>
        <taxon>Lamiales</taxon>
        <taxon>Orobanchaceae</taxon>
        <taxon>Pedicularideae</taxon>
        <taxon>Castillejinae</taxon>
        <taxon>Castilleja</taxon>
    </lineage>
</organism>
<sequence>MAEAEEKEKEKLLPIKLARILVKLLQQAESAFPQSKQSKSLKLPVKPMIDSLITHGLFDHKDRDSRVLVGTCLSEIIRVLAPDPEFSLAVSRELSFSEEHVQSSDALVEMSQGHWEGCHRLEIYTPETLSLIEKFQPDFTAPSGESLRQVEFRMVQFLNSTIMALPDKHRSDFAPPDPNDNPSLLGPPPGWPESQHRHRHGLHRKKSGKSRLQIVTTTGYNEADDKMSPRVPMMVGPGLLSYLDMFAARLLVFGRTSFDMFGELGDIARPFFSKRAKILETVAKLGFCLTMLDTGCEDLVNKMFKSFFGVVREDHPQSLINSMSSIMKSILEETLDADHDPLDRHPSHSLLDVVLPNIIKDGKCVESASYRLAVSVIQSCGTEQVDARIKALNLLRKLLALHGQQVAWDYPDVFLELLNRFSNKSAEVRLTALACAEALYKTNHSGRE</sequence>
<keyword evidence="2" id="KW-0132">Cell division</keyword>
<evidence type="ECO:0000256" key="7">
    <source>
        <dbReference type="ARBA" id="ARBA00023306"/>
    </source>
</evidence>
<evidence type="ECO:0000256" key="6">
    <source>
        <dbReference type="ARBA" id="ARBA00023242"/>
    </source>
</evidence>
<dbReference type="EMBL" id="JAVIJP010000016">
    <property type="protein sequence ID" value="KAL3643201.1"/>
    <property type="molecule type" value="Genomic_DNA"/>
</dbReference>
<evidence type="ECO:0000313" key="10">
    <source>
        <dbReference type="Proteomes" id="UP001632038"/>
    </source>
</evidence>
<keyword evidence="3" id="KW-0227">DNA damage</keyword>
<reference evidence="10" key="1">
    <citation type="journal article" date="2024" name="IScience">
        <title>Strigolactones Initiate the Formation of Haustorium-like Structures in Castilleja.</title>
        <authorList>
            <person name="Buerger M."/>
            <person name="Peterson D."/>
            <person name="Chory J."/>
        </authorList>
    </citation>
    <scope>NUCLEOTIDE SEQUENCE [LARGE SCALE GENOMIC DNA]</scope>
</reference>
<evidence type="ECO:0000256" key="1">
    <source>
        <dbReference type="ARBA" id="ARBA00004123"/>
    </source>
</evidence>
<dbReference type="GO" id="GO:0007064">
    <property type="term" value="P:mitotic sister chromatid cohesion"/>
    <property type="evidence" value="ECO:0007669"/>
    <property type="project" value="UniProtKB-ARBA"/>
</dbReference>